<dbReference type="Gene3D" id="2.60.120.330">
    <property type="entry name" value="B-lactam Antibiotic, Isopenicillin N Synthase, Chain"/>
    <property type="match status" value="1"/>
</dbReference>
<dbReference type="GO" id="GO:0009805">
    <property type="term" value="P:coumarin biosynthetic process"/>
    <property type="evidence" value="ECO:0007669"/>
    <property type="project" value="UniProtKB-ARBA"/>
</dbReference>
<dbReference type="InterPro" id="IPR026992">
    <property type="entry name" value="DIOX_N"/>
</dbReference>
<dbReference type="InterPro" id="IPR005123">
    <property type="entry name" value="Oxoglu/Fe-dep_dioxygenase_dom"/>
</dbReference>
<dbReference type="EMBL" id="NKQK01000010">
    <property type="protein sequence ID" value="PSS19424.1"/>
    <property type="molecule type" value="Genomic_DNA"/>
</dbReference>
<evidence type="ECO:0000256" key="9">
    <source>
        <dbReference type="ARBA" id="ARBA00049557"/>
    </source>
</evidence>
<organism evidence="12 13">
    <name type="scientific">Actinidia chinensis var. chinensis</name>
    <name type="common">Chinese soft-hair kiwi</name>
    <dbReference type="NCBI Taxonomy" id="1590841"/>
    <lineage>
        <taxon>Eukaryota</taxon>
        <taxon>Viridiplantae</taxon>
        <taxon>Streptophyta</taxon>
        <taxon>Embryophyta</taxon>
        <taxon>Tracheophyta</taxon>
        <taxon>Spermatophyta</taxon>
        <taxon>Magnoliopsida</taxon>
        <taxon>eudicotyledons</taxon>
        <taxon>Gunneridae</taxon>
        <taxon>Pentapetalae</taxon>
        <taxon>asterids</taxon>
        <taxon>Ericales</taxon>
        <taxon>Actinidiaceae</taxon>
        <taxon>Actinidia</taxon>
    </lineage>
</organism>
<dbReference type="Pfam" id="PF03171">
    <property type="entry name" value="2OG-FeII_Oxy"/>
    <property type="match status" value="1"/>
</dbReference>
<dbReference type="GO" id="GO:0002238">
    <property type="term" value="P:response to molecule of fungal origin"/>
    <property type="evidence" value="ECO:0007669"/>
    <property type="project" value="UniProtKB-ARBA"/>
</dbReference>
<dbReference type="InterPro" id="IPR027443">
    <property type="entry name" value="IPNS-like_sf"/>
</dbReference>
<evidence type="ECO:0000256" key="8">
    <source>
        <dbReference type="ARBA" id="ARBA00048503"/>
    </source>
</evidence>
<comment type="caution">
    <text evidence="12">The sequence shown here is derived from an EMBL/GenBank/DDBJ whole genome shotgun (WGS) entry which is preliminary data.</text>
</comment>
<comment type="catalytic activity">
    <reaction evidence="8">
        <text>(E)-feruloyl-CoA + 2-oxoglutarate + O2 = (E)-6-hydroxyferuloyl-CoA + succinate + CO2</text>
        <dbReference type="Rhea" id="RHEA:57856"/>
        <dbReference type="ChEBI" id="CHEBI:15379"/>
        <dbReference type="ChEBI" id="CHEBI:16526"/>
        <dbReference type="ChEBI" id="CHEBI:16810"/>
        <dbReference type="ChEBI" id="CHEBI:30031"/>
        <dbReference type="ChEBI" id="CHEBI:87305"/>
        <dbReference type="ChEBI" id="CHEBI:142390"/>
        <dbReference type="EC" id="1.14.11.61"/>
    </reaction>
</comment>
<comment type="pathway">
    <text evidence="2">Phenylpropanoid metabolism.</text>
</comment>
<dbReference type="InterPro" id="IPR044861">
    <property type="entry name" value="IPNS-like_FE2OG_OXY"/>
</dbReference>
<dbReference type="Pfam" id="PF14226">
    <property type="entry name" value="DIOX_N"/>
    <property type="match status" value="1"/>
</dbReference>
<evidence type="ECO:0000259" key="11">
    <source>
        <dbReference type="PROSITE" id="PS51471"/>
    </source>
</evidence>
<accession>A0A2R6R2F3</accession>
<evidence type="ECO:0000256" key="10">
    <source>
        <dbReference type="RuleBase" id="RU003682"/>
    </source>
</evidence>
<evidence type="ECO:0000256" key="3">
    <source>
        <dbReference type="ARBA" id="ARBA00008056"/>
    </source>
</evidence>
<evidence type="ECO:0000256" key="4">
    <source>
        <dbReference type="ARBA" id="ARBA00022723"/>
    </source>
</evidence>
<evidence type="ECO:0000256" key="2">
    <source>
        <dbReference type="ARBA" id="ARBA00004918"/>
    </source>
</evidence>
<reference evidence="13" key="2">
    <citation type="journal article" date="2018" name="BMC Genomics">
        <title>A manually annotated Actinidia chinensis var. chinensis (kiwifruit) genome highlights the challenges associated with draft genomes and gene prediction in plants.</title>
        <authorList>
            <person name="Pilkington S.M."/>
            <person name="Crowhurst R."/>
            <person name="Hilario E."/>
            <person name="Nardozza S."/>
            <person name="Fraser L."/>
            <person name="Peng Y."/>
            <person name="Gunaseelan K."/>
            <person name="Simpson R."/>
            <person name="Tahir J."/>
            <person name="Deroles S.C."/>
            <person name="Templeton K."/>
            <person name="Luo Z."/>
            <person name="Davy M."/>
            <person name="Cheng C."/>
            <person name="McNeilage M."/>
            <person name="Scaglione D."/>
            <person name="Liu Y."/>
            <person name="Zhang Q."/>
            <person name="Datson P."/>
            <person name="De Silva N."/>
            <person name="Gardiner S.E."/>
            <person name="Bassett H."/>
            <person name="Chagne D."/>
            <person name="McCallum J."/>
            <person name="Dzierzon H."/>
            <person name="Deng C."/>
            <person name="Wang Y.Y."/>
            <person name="Barron L."/>
            <person name="Manako K."/>
            <person name="Bowen J."/>
            <person name="Foster T.M."/>
            <person name="Erridge Z.A."/>
            <person name="Tiffin H."/>
            <person name="Waite C.N."/>
            <person name="Davies K.M."/>
            <person name="Grierson E.P."/>
            <person name="Laing W.A."/>
            <person name="Kirk R."/>
            <person name="Chen X."/>
            <person name="Wood M."/>
            <person name="Montefiori M."/>
            <person name="Brummell D.A."/>
            <person name="Schwinn K.E."/>
            <person name="Catanach A."/>
            <person name="Fullerton C."/>
            <person name="Li D."/>
            <person name="Meiyalaghan S."/>
            <person name="Nieuwenhuizen N."/>
            <person name="Read N."/>
            <person name="Prakash R."/>
            <person name="Hunter D."/>
            <person name="Zhang H."/>
            <person name="McKenzie M."/>
            <person name="Knabel M."/>
            <person name="Harris A."/>
            <person name="Allan A.C."/>
            <person name="Gleave A."/>
            <person name="Chen A."/>
            <person name="Janssen B.J."/>
            <person name="Plunkett B."/>
            <person name="Ampomah-Dwamena C."/>
            <person name="Voogd C."/>
            <person name="Leif D."/>
            <person name="Lafferty D."/>
            <person name="Souleyre E.J.F."/>
            <person name="Varkonyi-Gasic E."/>
            <person name="Gambi F."/>
            <person name="Hanley J."/>
            <person name="Yao J.L."/>
            <person name="Cheung J."/>
            <person name="David K.M."/>
            <person name="Warren B."/>
            <person name="Marsh K."/>
            <person name="Snowden K.C."/>
            <person name="Lin-Wang K."/>
            <person name="Brian L."/>
            <person name="Martinez-Sanchez M."/>
            <person name="Wang M."/>
            <person name="Ileperuma N."/>
            <person name="Macnee N."/>
            <person name="Campin R."/>
            <person name="McAtee P."/>
            <person name="Drummond R.S.M."/>
            <person name="Espley R.V."/>
            <person name="Ireland H.S."/>
            <person name="Wu R."/>
            <person name="Atkinson R.G."/>
            <person name="Karunairetnam S."/>
            <person name="Bulley S."/>
            <person name="Chunkath S."/>
            <person name="Hanley Z."/>
            <person name="Storey R."/>
            <person name="Thrimawithana A.H."/>
            <person name="Thomson S."/>
            <person name="David C."/>
            <person name="Testolin R."/>
            <person name="Huang H."/>
            <person name="Hellens R.P."/>
            <person name="Schaffer R.J."/>
        </authorList>
    </citation>
    <scope>NUCLEOTIDE SEQUENCE [LARGE SCALE GENOMIC DNA]</scope>
    <source>
        <strain evidence="13">cv. Red5</strain>
    </source>
</reference>
<comment type="catalytic activity">
    <reaction evidence="9">
        <text>(E)-4-coumaroyl-CoA + 2-oxoglutarate + O2 = (E)-2,4-dihydroxycinnamoyl-CoA + succinate + CO2</text>
        <dbReference type="Rhea" id="RHEA:57868"/>
        <dbReference type="ChEBI" id="CHEBI:15379"/>
        <dbReference type="ChEBI" id="CHEBI:16526"/>
        <dbReference type="ChEBI" id="CHEBI:16810"/>
        <dbReference type="ChEBI" id="CHEBI:30031"/>
        <dbReference type="ChEBI" id="CHEBI:85008"/>
        <dbReference type="ChEBI" id="CHEBI:142398"/>
        <dbReference type="EC" id="1.14.11.62"/>
    </reaction>
</comment>
<gene>
    <name evidence="12" type="ORF">CEY00_Acc11474</name>
</gene>
<keyword evidence="5" id="KW-0223">Dioxygenase</keyword>
<dbReference type="AlphaFoldDB" id="A0A2R6R2F3"/>
<dbReference type="PANTHER" id="PTHR10209:SF243">
    <property type="entry name" value="FERULOYL COA ORTHO-HYDROXYLASE 1-RELATED"/>
    <property type="match status" value="1"/>
</dbReference>
<evidence type="ECO:0000313" key="13">
    <source>
        <dbReference type="Proteomes" id="UP000241394"/>
    </source>
</evidence>
<keyword evidence="7 10" id="KW-0408">Iron</keyword>
<feature type="domain" description="Fe2OG dioxygenase" evidence="11">
    <location>
        <begin position="203"/>
        <end position="311"/>
    </location>
</feature>
<dbReference type="Gramene" id="PSS19424">
    <property type="protein sequence ID" value="PSS19424"/>
    <property type="gene ID" value="CEY00_Acc11474"/>
</dbReference>
<comment type="cofactor">
    <cofactor evidence="1">
        <name>L-ascorbate</name>
        <dbReference type="ChEBI" id="CHEBI:38290"/>
    </cofactor>
</comment>
<evidence type="ECO:0000256" key="7">
    <source>
        <dbReference type="ARBA" id="ARBA00023004"/>
    </source>
</evidence>
<sequence>MAPPAMPNDLSTSWEVTDFVVNQGHGVKGLSEMGLESLPKQFIQPLEEQMLLNKVVPEESIPVIDVSNWDDPKVEDMVGRAAEDWGFFQIVNHGVPVEVLDNVKAATRRFFETSAKEKKKYLREHSQSKHVRLTSSFVPHSDKALEWKDYLSLFYVSDEESDTFWPPVCKDEALDYMKRAELVGGKLLQLLMNRLNVKEIDETKQSLLMGSKRMNLIYYPKCPNPELTVGVGRHSDVSTLTMLLQDDVGGLYVRKRDTDDWIHVPPMSGALVINVGDALQIMSNGRYKSIEHRVAANGSKNRISVPVFVNPRPTDVIGPLKEVLESTGEKPMYKQVLCSDYTRHFYKKPHNGKDTLDYAKI</sequence>
<name>A0A2R6R2F3_ACTCC</name>
<evidence type="ECO:0000256" key="6">
    <source>
        <dbReference type="ARBA" id="ARBA00023002"/>
    </source>
</evidence>
<evidence type="ECO:0000256" key="5">
    <source>
        <dbReference type="ARBA" id="ARBA00022964"/>
    </source>
</evidence>
<dbReference type="OrthoDB" id="288590at2759"/>
<dbReference type="SUPFAM" id="SSF51197">
    <property type="entry name" value="Clavaminate synthase-like"/>
    <property type="match status" value="1"/>
</dbReference>
<reference evidence="12 13" key="1">
    <citation type="submission" date="2017-07" db="EMBL/GenBank/DDBJ databases">
        <title>An improved, manually edited Actinidia chinensis var. chinensis (kiwifruit) genome highlights the challenges associated with draft genomes and gene prediction in plants.</title>
        <authorList>
            <person name="Pilkington S."/>
            <person name="Crowhurst R."/>
            <person name="Hilario E."/>
            <person name="Nardozza S."/>
            <person name="Fraser L."/>
            <person name="Peng Y."/>
            <person name="Gunaseelan K."/>
            <person name="Simpson R."/>
            <person name="Tahir J."/>
            <person name="Deroles S."/>
            <person name="Templeton K."/>
            <person name="Luo Z."/>
            <person name="Davy M."/>
            <person name="Cheng C."/>
            <person name="Mcneilage M."/>
            <person name="Scaglione D."/>
            <person name="Liu Y."/>
            <person name="Zhang Q."/>
            <person name="Datson P."/>
            <person name="De Silva N."/>
            <person name="Gardiner S."/>
            <person name="Bassett H."/>
            <person name="Chagne D."/>
            <person name="Mccallum J."/>
            <person name="Dzierzon H."/>
            <person name="Deng C."/>
            <person name="Wang Y.-Y."/>
            <person name="Barron N."/>
            <person name="Manako K."/>
            <person name="Bowen J."/>
            <person name="Foster T."/>
            <person name="Erridge Z."/>
            <person name="Tiffin H."/>
            <person name="Waite C."/>
            <person name="Davies K."/>
            <person name="Grierson E."/>
            <person name="Laing W."/>
            <person name="Kirk R."/>
            <person name="Chen X."/>
            <person name="Wood M."/>
            <person name="Montefiori M."/>
            <person name="Brummell D."/>
            <person name="Schwinn K."/>
            <person name="Catanach A."/>
            <person name="Fullerton C."/>
            <person name="Li D."/>
            <person name="Meiyalaghan S."/>
            <person name="Nieuwenhuizen N."/>
            <person name="Read N."/>
            <person name="Prakash R."/>
            <person name="Hunter D."/>
            <person name="Zhang H."/>
            <person name="Mckenzie M."/>
            <person name="Knabel M."/>
            <person name="Harris A."/>
            <person name="Allan A."/>
            <person name="Chen A."/>
            <person name="Janssen B."/>
            <person name="Plunkett B."/>
            <person name="Dwamena C."/>
            <person name="Voogd C."/>
            <person name="Leif D."/>
            <person name="Lafferty D."/>
            <person name="Souleyre E."/>
            <person name="Varkonyi-Gasic E."/>
            <person name="Gambi F."/>
            <person name="Hanley J."/>
            <person name="Yao J.-L."/>
            <person name="Cheung J."/>
            <person name="David K."/>
            <person name="Warren B."/>
            <person name="Marsh K."/>
            <person name="Snowden K."/>
            <person name="Lin-Wang K."/>
            <person name="Brian L."/>
            <person name="Martinez-Sanchez M."/>
            <person name="Wang M."/>
            <person name="Ileperuma N."/>
            <person name="Macnee N."/>
            <person name="Campin R."/>
            <person name="Mcatee P."/>
            <person name="Drummond R."/>
            <person name="Espley R."/>
            <person name="Ireland H."/>
            <person name="Wu R."/>
            <person name="Atkinson R."/>
            <person name="Karunairetnam S."/>
            <person name="Bulley S."/>
            <person name="Chunkath S."/>
            <person name="Hanley Z."/>
            <person name="Storey R."/>
            <person name="Thrimawithana A."/>
            <person name="Thomson S."/>
            <person name="David C."/>
            <person name="Testolin R."/>
        </authorList>
    </citation>
    <scope>NUCLEOTIDE SEQUENCE [LARGE SCALE GENOMIC DNA]</scope>
    <source>
        <strain evidence="13">cv. Red5</strain>
        <tissue evidence="12">Young leaf</tissue>
    </source>
</reference>
<dbReference type="OMA" id="QAHDSIP"/>
<dbReference type="STRING" id="1590841.A0A2R6R2F3"/>
<keyword evidence="13" id="KW-1185">Reference proteome</keyword>
<keyword evidence="4 10" id="KW-0479">Metal-binding</keyword>
<proteinExistence type="inferred from homology"/>
<comment type="similarity">
    <text evidence="3 10">Belongs to the iron/ascorbate-dependent oxidoreductase family.</text>
</comment>
<keyword evidence="6 10" id="KW-0560">Oxidoreductase</keyword>
<dbReference type="PANTHER" id="PTHR10209">
    <property type="entry name" value="OXIDOREDUCTASE, 2OG-FE II OXYGENASE FAMILY PROTEIN"/>
    <property type="match status" value="1"/>
</dbReference>
<dbReference type="PROSITE" id="PS51471">
    <property type="entry name" value="FE2OG_OXY"/>
    <property type="match status" value="1"/>
</dbReference>
<dbReference type="FunFam" id="2.60.120.330:FF:000023">
    <property type="entry name" value="Feruloyl CoA ortho-hydroxylase 1"/>
    <property type="match status" value="1"/>
</dbReference>
<dbReference type="InParanoid" id="A0A2R6R2F3"/>
<dbReference type="GO" id="GO:0102312">
    <property type="term" value="F:4-coumaroyl 2'-hydroxylase activity"/>
    <property type="evidence" value="ECO:0007669"/>
    <property type="project" value="UniProtKB-EC"/>
</dbReference>
<protein>
    <submittedName>
        <fullName evidence="12">Feruloyl CoA ortho-hydroxylase</fullName>
    </submittedName>
</protein>
<evidence type="ECO:0000256" key="1">
    <source>
        <dbReference type="ARBA" id="ARBA00001961"/>
    </source>
</evidence>
<evidence type="ECO:0000313" key="12">
    <source>
        <dbReference type="EMBL" id="PSS19424.1"/>
    </source>
</evidence>
<dbReference type="GO" id="GO:0046872">
    <property type="term" value="F:metal ion binding"/>
    <property type="evidence" value="ECO:0007669"/>
    <property type="project" value="UniProtKB-KW"/>
</dbReference>
<dbReference type="Proteomes" id="UP000241394">
    <property type="component" value="Chromosome LG10"/>
</dbReference>